<feature type="transmembrane region" description="Helical" evidence="5">
    <location>
        <begin position="69"/>
        <end position="93"/>
    </location>
</feature>
<sequence>MSSRYGEFSSGYGRYRSEEERDTVPILPDARGLNHNSPLAGVHNTTRGVLRSVVQFVAVSKRFIYPSEYFYVVSLGTCCFLAGITHAVIAIQVSQLLGFKTSMLFDTDSTSLSGLSGSVPVYGLLKLLSSLNQPEIGTRISSRMRHGYLTEVLDSPYRRQSTTQYWNTILQSSVDHSIKIQQSLANCIWSGIETLGCLLCLIIFLCFILPEAIIFYLVTSLLAVLTVRFSNERIVFTISSPLTWSMLNGILLLIPSVIKDREEDEVNNGLIILMCVFLSQLSIFQLTEKVLSLKVTVREVDEFIQVLANCSIHQGDTSRQESNSEIVNARIQFVDVTFTFPSASEPSLVNFNLTIESGQCIGLVSDSSAEMLGQSAAILDLISGKYAPDSGQVLVDGQDPATIRAISRQIATISAYNMDIIDESIYDYVYKGLIGTKYESYDSVGQHRMIMRACKEAGLWHIAKPQSLQSQAANGTILSVAERLKLTIAKSLVSRPKIILLDQPIALVDQYALPFISSILHQISKNKTTVLVPYYGSGLRLTDRVLLLSHGKIIEDGTHSELSKSCAGYQVLTRHWKSKRRSSVNSLNSSPGILVPEILNAPSKTFTQRISDLKSVSFTNLATATIFCALGVSIVTKIFIGIRITIVSITNDTKYRTAYLISQASFSIAELSIIAGGLIIWCRPAFVLNHSFNSLVNVALFSTVFVCFMVVIIYLNWKLGLITVGYMLLALYNGYLNSKLQAENTNLVIDTYQSKRNQLAESITSRHAFQQFYDNVESEIKRFKRRRSNMKLLYAIMLIITFVTLSIGSLYLLYYNVSMSEVIMVFLIAASFGSLLNGVLFPVSPRNMYID</sequence>
<dbReference type="Proteomes" id="UP000189580">
    <property type="component" value="Chromosome a"/>
</dbReference>
<organism evidence="7 8">
    <name type="scientific">Sugiyamaella lignohabitans</name>
    <dbReference type="NCBI Taxonomy" id="796027"/>
    <lineage>
        <taxon>Eukaryota</taxon>
        <taxon>Fungi</taxon>
        <taxon>Dikarya</taxon>
        <taxon>Ascomycota</taxon>
        <taxon>Saccharomycotina</taxon>
        <taxon>Dipodascomycetes</taxon>
        <taxon>Dipodascales</taxon>
        <taxon>Trichomonascaceae</taxon>
        <taxon>Sugiyamaella</taxon>
    </lineage>
</organism>
<dbReference type="EMBL" id="CP014501">
    <property type="protein sequence ID" value="ANB11857.1"/>
    <property type="molecule type" value="Genomic_DNA"/>
</dbReference>
<keyword evidence="7" id="KW-0067">ATP-binding</keyword>
<dbReference type="GeneID" id="30037883"/>
<dbReference type="GO" id="GO:0005524">
    <property type="term" value="F:ATP binding"/>
    <property type="evidence" value="ECO:0007669"/>
    <property type="project" value="UniProtKB-KW"/>
</dbReference>
<keyword evidence="4 5" id="KW-0472">Membrane</keyword>
<dbReference type="PROSITE" id="PS50893">
    <property type="entry name" value="ABC_TRANSPORTER_2"/>
    <property type="match status" value="1"/>
</dbReference>
<evidence type="ECO:0000256" key="5">
    <source>
        <dbReference type="SAM" id="Phobius"/>
    </source>
</evidence>
<dbReference type="InterPro" id="IPR039421">
    <property type="entry name" value="Type_1_exporter"/>
</dbReference>
<feature type="transmembrane region" description="Helical" evidence="5">
    <location>
        <begin position="201"/>
        <end position="227"/>
    </location>
</feature>
<feature type="transmembrane region" description="Helical" evidence="5">
    <location>
        <begin position="822"/>
        <end position="843"/>
    </location>
</feature>
<accession>A0A161HHV4</accession>
<dbReference type="InterPro" id="IPR027417">
    <property type="entry name" value="P-loop_NTPase"/>
</dbReference>
<feature type="transmembrane region" description="Helical" evidence="5">
    <location>
        <begin position="694"/>
        <end position="713"/>
    </location>
</feature>
<evidence type="ECO:0000259" key="6">
    <source>
        <dbReference type="PROSITE" id="PS50893"/>
    </source>
</evidence>
<keyword evidence="7" id="KW-0547">Nucleotide-binding</keyword>
<keyword evidence="3 5" id="KW-1133">Transmembrane helix</keyword>
<comment type="subcellular location">
    <subcellularLocation>
        <location evidence="1">Membrane</location>
        <topology evidence="1">Multi-pass membrane protein</topology>
    </subcellularLocation>
</comment>
<feature type="transmembrane region" description="Helical" evidence="5">
    <location>
        <begin position="618"/>
        <end position="640"/>
    </location>
</feature>
<dbReference type="SUPFAM" id="SSF52540">
    <property type="entry name" value="P-loop containing nucleoside triphosphate hydrolases"/>
    <property type="match status" value="1"/>
</dbReference>
<reference evidence="7 8" key="1">
    <citation type="submission" date="2016-02" db="EMBL/GenBank/DDBJ databases">
        <title>Complete genome sequence and transcriptome regulation of the pentose utilising yeast Sugiyamaella lignohabitans.</title>
        <authorList>
            <person name="Bellasio M."/>
            <person name="Peymann A."/>
            <person name="Valli M."/>
            <person name="Sipitzky M."/>
            <person name="Graf A."/>
            <person name="Sauer M."/>
            <person name="Marx H."/>
            <person name="Mattanovich D."/>
        </authorList>
    </citation>
    <scope>NUCLEOTIDE SEQUENCE [LARGE SCALE GENOMIC DNA]</scope>
    <source>
        <strain evidence="7 8">CBS 10342</strain>
    </source>
</reference>
<dbReference type="PANTHER" id="PTHR43394:SF1">
    <property type="entry name" value="ATP-BINDING CASSETTE SUB-FAMILY B MEMBER 10, MITOCHONDRIAL"/>
    <property type="match status" value="1"/>
</dbReference>
<proteinExistence type="predicted"/>
<evidence type="ECO:0000256" key="2">
    <source>
        <dbReference type="ARBA" id="ARBA00022692"/>
    </source>
</evidence>
<dbReference type="Pfam" id="PF00005">
    <property type="entry name" value="ABC_tran"/>
    <property type="match status" value="1"/>
</dbReference>
<feature type="domain" description="ABC transporter" evidence="6">
    <location>
        <begin position="331"/>
        <end position="575"/>
    </location>
</feature>
<keyword evidence="8" id="KW-1185">Reference proteome</keyword>
<keyword evidence="2 5" id="KW-0812">Transmembrane</keyword>
<evidence type="ECO:0000313" key="7">
    <source>
        <dbReference type="EMBL" id="ANB11857.1"/>
    </source>
</evidence>
<dbReference type="InterPro" id="IPR036640">
    <property type="entry name" value="ABC1_TM_sf"/>
</dbReference>
<dbReference type="SUPFAM" id="SSF90123">
    <property type="entry name" value="ABC transporter transmembrane region"/>
    <property type="match status" value="1"/>
</dbReference>
<evidence type="ECO:0000256" key="1">
    <source>
        <dbReference type="ARBA" id="ARBA00004141"/>
    </source>
</evidence>
<dbReference type="InterPro" id="IPR003439">
    <property type="entry name" value="ABC_transporter-like_ATP-bd"/>
</dbReference>
<gene>
    <name evidence="7" type="primary">MDL2</name>
    <name evidence="7" type="ORF">AWJ20_81</name>
</gene>
<evidence type="ECO:0000256" key="3">
    <source>
        <dbReference type="ARBA" id="ARBA00022989"/>
    </source>
</evidence>
<dbReference type="RefSeq" id="XP_018734334.1">
    <property type="nucleotide sequence ID" value="XM_018882775.1"/>
</dbReference>
<protein>
    <submittedName>
        <fullName evidence="7">ATP-binding cassette permease MDL2</fullName>
    </submittedName>
</protein>
<dbReference type="AlphaFoldDB" id="A0A161HHV4"/>
<dbReference type="GO" id="GO:0015421">
    <property type="term" value="F:ABC-type oligopeptide transporter activity"/>
    <property type="evidence" value="ECO:0007669"/>
    <property type="project" value="TreeGrafter"/>
</dbReference>
<feature type="transmembrane region" description="Helical" evidence="5">
    <location>
        <begin position="792"/>
        <end position="816"/>
    </location>
</feature>
<evidence type="ECO:0000256" key="4">
    <source>
        <dbReference type="ARBA" id="ARBA00023136"/>
    </source>
</evidence>
<dbReference type="GO" id="GO:0016887">
    <property type="term" value="F:ATP hydrolysis activity"/>
    <property type="evidence" value="ECO:0007669"/>
    <property type="project" value="InterPro"/>
</dbReference>
<feature type="transmembrane region" description="Helical" evidence="5">
    <location>
        <begin position="660"/>
        <end position="682"/>
    </location>
</feature>
<dbReference type="KEGG" id="slb:AWJ20_81"/>
<dbReference type="PANTHER" id="PTHR43394">
    <property type="entry name" value="ATP-DEPENDENT PERMEASE MDL1, MITOCHONDRIAL"/>
    <property type="match status" value="1"/>
</dbReference>
<dbReference type="OrthoDB" id="6500128at2759"/>
<dbReference type="Gene3D" id="3.40.50.300">
    <property type="entry name" value="P-loop containing nucleotide triphosphate hydrolases"/>
    <property type="match status" value="1"/>
</dbReference>
<feature type="transmembrane region" description="Helical" evidence="5">
    <location>
        <begin position="266"/>
        <end position="284"/>
    </location>
</feature>
<name>A0A161HHV4_9ASCO</name>
<dbReference type="GO" id="GO:0016020">
    <property type="term" value="C:membrane"/>
    <property type="evidence" value="ECO:0007669"/>
    <property type="project" value="UniProtKB-SubCell"/>
</dbReference>
<feature type="transmembrane region" description="Helical" evidence="5">
    <location>
        <begin position="234"/>
        <end position="254"/>
    </location>
</feature>
<dbReference type="Gene3D" id="1.20.1560.10">
    <property type="entry name" value="ABC transporter type 1, transmembrane domain"/>
    <property type="match status" value="1"/>
</dbReference>
<evidence type="ECO:0000313" key="8">
    <source>
        <dbReference type="Proteomes" id="UP000189580"/>
    </source>
</evidence>